<proteinExistence type="predicted"/>
<name>A0A1S7TQ39_9HYPH</name>
<gene>
    <name evidence="2" type="ORF">AGR7A_Cc290486</name>
</gene>
<comment type="caution">
    <text evidence="2">The sequence shown here is derived from an EMBL/GenBank/DDBJ whole genome shotgun (WGS) entry which is preliminary data.</text>
</comment>
<keyword evidence="3" id="KW-1185">Reference proteome</keyword>
<dbReference type="AlphaFoldDB" id="A0A1S7TQ39"/>
<accession>A0A1S7TQ39</accession>
<sequence>MKAYRTGTFGPPCGQFRRFSWFTSAGAQFDRYKSGRQTPHRLVFPVTRHPAEQGKRQGNGKCGHRRQGIFNEAPRFRVNIVSHGRFHHGAGSRKKIVPDRQDAGDVDRGCGNRADRIEHTQKNRRNEEKKAQKPQKSFHQGHLAYDLPVRQPYFEIYNASIKAGKPVCNRIGTQEIADISKNCQIRVDPCEFIGIYRAVPVICILQNMQI</sequence>
<evidence type="ECO:0000313" key="3">
    <source>
        <dbReference type="Proteomes" id="UP000192140"/>
    </source>
</evidence>
<organism evidence="2 3">
    <name type="scientific">Agrobacterium deltaense NCPPB 1641</name>
    <dbReference type="NCBI Taxonomy" id="1183425"/>
    <lineage>
        <taxon>Bacteria</taxon>
        <taxon>Pseudomonadati</taxon>
        <taxon>Pseudomonadota</taxon>
        <taxon>Alphaproteobacteria</taxon>
        <taxon>Hyphomicrobiales</taxon>
        <taxon>Rhizobiaceae</taxon>
        <taxon>Rhizobium/Agrobacterium group</taxon>
        <taxon>Agrobacterium</taxon>
    </lineage>
</organism>
<dbReference type="EMBL" id="FCNP01000022">
    <property type="protein sequence ID" value="CVI56729.1"/>
    <property type="molecule type" value="Genomic_DNA"/>
</dbReference>
<evidence type="ECO:0000256" key="1">
    <source>
        <dbReference type="SAM" id="MobiDB-lite"/>
    </source>
</evidence>
<dbReference type="Proteomes" id="UP000192140">
    <property type="component" value="Unassembled WGS sequence"/>
</dbReference>
<feature type="region of interest" description="Disordered" evidence="1">
    <location>
        <begin position="87"/>
        <end position="140"/>
    </location>
</feature>
<reference evidence="2" key="1">
    <citation type="submission" date="2016-01" db="EMBL/GenBank/DDBJ databases">
        <authorList>
            <person name="Regsiter A."/>
            <person name="william w."/>
        </authorList>
    </citation>
    <scope>NUCLEOTIDE SEQUENCE</scope>
    <source>
        <strain evidence="2">NCPPB 1641</strain>
    </source>
</reference>
<evidence type="ECO:0000313" key="2">
    <source>
        <dbReference type="EMBL" id="CVI56729.1"/>
    </source>
</evidence>
<protein>
    <submittedName>
        <fullName evidence="2">Uncharacterized protein</fullName>
    </submittedName>
</protein>
<feature type="compositionally biased region" description="Basic and acidic residues" evidence="1">
    <location>
        <begin position="96"/>
        <end position="131"/>
    </location>
</feature>